<reference evidence="6 7" key="1">
    <citation type="submission" date="2020-08" db="EMBL/GenBank/DDBJ databases">
        <title>Sequencing the genomes of 1000 actinobacteria strains.</title>
        <authorList>
            <person name="Klenk H.-P."/>
        </authorList>
    </citation>
    <scope>NUCLEOTIDE SEQUENCE [LARGE SCALE GENOMIC DNA]</scope>
    <source>
        <strain evidence="6 7">DSM 45823</strain>
    </source>
</reference>
<dbReference type="Pfam" id="PF03466">
    <property type="entry name" value="LysR_substrate"/>
    <property type="match status" value="1"/>
</dbReference>
<dbReference type="Pfam" id="PF00126">
    <property type="entry name" value="HTH_1"/>
    <property type="match status" value="1"/>
</dbReference>
<keyword evidence="4" id="KW-0804">Transcription</keyword>
<proteinExistence type="inferred from homology"/>
<comment type="caution">
    <text evidence="6">The sequence shown here is derived from an EMBL/GenBank/DDBJ whole genome shotgun (WGS) entry which is preliminary data.</text>
</comment>
<dbReference type="SUPFAM" id="SSF53850">
    <property type="entry name" value="Periplasmic binding protein-like II"/>
    <property type="match status" value="1"/>
</dbReference>
<dbReference type="InterPro" id="IPR036388">
    <property type="entry name" value="WH-like_DNA-bd_sf"/>
</dbReference>
<evidence type="ECO:0000313" key="7">
    <source>
        <dbReference type="Proteomes" id="UP000539313"/>
    </source>
</evidence>
<evidence type="ECO:0000256" key="1">
    <source>
        <dbReference type="ARBA" id="ARBA00009437"/>
    </source>
</evidence>
<dbReference type="EMBL" id="JACJII010000001">
    <property type="protein sequence ID" value="MBA9006746.1"/>
    <property type="molecule type" value="Genomic_DNA"/>
</dbReference>
<dbReference type="InterPro" id="IPR000847">
    <property type="entry name" value="LysR_HTH_N"/>
</dbReference>
<evidence type="ECO:0000256" key="2">
    <source>
        <dbReference type="ARBA" id="ARBA00023015"/>
    </source>
</evidence>
<evidence type="ECO:0000313" key="6">
    <source>
        <dbReference type="EMBL" id="MBA9006746.1"/>
    </source>
</evidence>
<sequence length="304" mass="33099">MDAHLRELRYFAAVAEELNFTRAAARLFVSQPALSKQIRALERRLGFELFERRPRALALTEQGAALLPAARRILADWDRAYAECRAIGRPRTLVVGMQTAVGRDLQRRAMARFRERAPGWRISLRLVGWDDPSAGLADATSDVAFVWLPVPAEGIAVHVLARERRWVALPEGHPLADHAEVPFADLLAEPFVALPEQAGPLRDFWLAAGHRDGRPPVIGAEATAADEVFEAVASGLGVALVAEGNAALYRRPGVVCRPVTGLPPAELAVAWRADDPRQAPRAFVACLREAAEGRGVTDARGARA</sequence>
<dbReference type="GO" id="GO:0003677">
    <property type="term" value="F:DNA binding"/>
    <property type="evidence" value="ECO:0007669"/>
    <property type="project" value="UniProtKB-KW"/>
</dbReference>
<evidence type="ECO:0000256" key="4">
    <source>
        <dbReference type="ARBA" id="ARBA00023163"/>
    </source>
</evidence>
<evidence type="ECO:0000259" key="5">
    <source>
        <dbReference type="PROSITE" id="PS50931"/>
    </source>
</evidence>
<comment type="similarity">
    <text evidence="1">Belongs to the LysR transcriptional regulatory family.</text>
</comment>
<dbReference type="GO" id="GO:0003700">
    <property type="term" value="F:DNA-binding transcription factor activity"/>
    <property type="evidence" value="ECO:0007669"/>
    <property type="project" value="InterPro"/>
</dbReference>
<dbReference type="PANTHER" id="PTHR30346">
    <property type="entry name" value="TRANSCRIPTIONAL DUAL REGULATOR HCAR-RELATED"/>
    <property type="match status" value="1"/>
</dbReference>
<dbReference type="RefSeq" id="WP_182707551.1">
    <property type="nucleotide sequence ID" value="NZ_JACJII010000001.1"/>
</dbReference>
<keyword evidence="3 6" id="KW-0238">DNA-binding</keyword>
<accession>A0A7W3N367</accession>
<gene>
    <name evidence="6" type="ORF">HNR21_005628</name>
</gene>
<dbReference type="Gene3D" id="3.40.190.10">
    <property type="entry name" value="Periplasmic binding protein-like II"/>
    <property type="match status" value="2"/>
</dbReference>
<protein>
    <submittedName>
        <fullName evidence="6">DNA-binding transcriptional LysR family regulator</fullName>
    </submittedName>
</protein>
<dbReference type="Gene3D" id="1.10.10.10">
    <property type="entry name" value="Winged helix-like DNA-binding domain superfamily/Winged helix DNA-binding domain"/>
    <property type="match status" value="1"/>
</dbReference>
<dbReference type="PROSITE" id="PS50931">
    <property type="entry name" value="HTH_LYSR"/>
    <property type="match status" value="1"/>
</dbReference>
<dbReference type="InterPro" id="IPR005119">
    <property type="entry name" value="LysR_subst-bd"/>
</dbReference>
<keyword evidence="7" id="KW-1185">Reference proteome</keyword>
<dbReference type="PRINTS" id="PR00039">
    <property type="entry name" value="HTHLYSR"/>
</dbReference>
<dbReference type="FunFam" id="1.10.10.10:FF:000001">
    <property type="entry name" value="LysR family transcriptional regulator"/>
    <property type="match status" value="1"/>
</dbReference>
<organism evidence="6 7">
    <name type="scientific">Thermomonospora cellulosilytica</name>
    <dbReference type="NCBI Taxonomy" id="1411118"/>
    <lineage>
        <taxon>Bacteria</taxon>
        <taxon>Bacillati</taxon>
        <taxon>Actinomycetota</taxon>
        <taxon>Actinomycetes</taxon>
        <taxon>Streptosporangiales</taxon>
        <taxon>Thermomonosporaceae</taxon>
        <taxon>Thermomonospora</taxon>
    </lineage>
</organism>
<dbReference type="PANTHER" id="PTHR30346:SF0">
    <property type="entry name" value="HCA OPERON TRANSCRIPTIONAL ACTIVATOR HCAR"/>
    <property type="match status" value="1"/>
</dbReference>
<dbReference type="Proteomes" id="UP000539313">
    <property type="component" value="Unassembled WGS sequence"/>
</dbReference>
<dbReference type="AlphaFoldDB" id="A0A7W3N367"/>
<keyword evidence="2" id="KW-0805">Transcription regulation</keyword>
<dbReference type="CDD" id="cd08414">
    <property type="entry name" value="PBP2_LTTR_aromatics_like"/>
    <property type="match status" value="1"/>
</dbReference>
<name>A0A7W3N367_9ACTN</name>
<dbReference type="InterPro" id="IPR036390">
    <property type="entry name" value="WH_DNA-bd_sf"/>
</dbReference>
<feature type="domain" description="HTH lysR-type" evidence="5">
    <location>
        <begin position="1"/>
        <end position="60"/>
    </location>
</feature>
<evidence type="ECO:0000256" key="3">
    <source>
        <dbReference type="ARBA" id="ARBA00023125"/>
    </source>
</evidence>
<dbReference type="GO" id="GO:0032993">
    <property type="term" value="C:protein-DNA complex"/>
    <property type="evidence" value="ECO:0007669"/>
    <property type="project" value="TreeGrafter"/>
</dbReference>
<dbReference type="SUPFAM" id="SSF46785">
    <property type="entry name" value="Winged helix' DNA-binding domain"/>
    <property type="match status" value="1"/>
</dbReference>